<organism evidence="2 3">
    <name type="scientific">Aeromicrobium halocynthiae</name>
    <dbReference type="NCBI Taxonomy" id="560557"/>
    <lineage>
        <taxon>Bacteria</taxon>
        <taxon>Bacillati</taxon>
        <taxon>Actinomycetota</taxon>
        <taxon>Actinomycetes</taxon>
        <taxon>Propionibacteriales</taxon>
        <taxon>Nocardioidaceae</taxon>
        <taxon>Aeromicrobium</taxon>
    </lineage>
</organism>
<evidence type="ECO:0000313" key="3">
    <source>
        <dbReference type="Proteomes" id="UP001501480"/>
    </source>
</evidence>
<gene>
    <name evidence="2" type="ORF">GCM10009821_03920</name>
</gene>
<evidence type="ECO:0000313" key="2">
    <source>
        <dbReference type="EMBL" id="GAA2070203.1"/>
    </source>
</evidence>
<evidence type="ECO:0000256" key="1">
    <source>
        <dbReference type="SAM" id="MobiDB-lite"/>
    </source>
</evidence>
<protein>
    <submittedName>
        <fullName evidence="2">Uncharacterized protein</fullName>
    </submittedName>
</protein>
<name>A0ABN2VRH2_9ACTN</name>
<reference evidence="2 3" key="1">
    <citation type="journal article" date="2019" name="Int. J. Syst. Evol. Microbiol.">
        <title>The Global Catalogue of Microorganisms (GCM) 10K type strain sequencing project: providing services to taxonomists for standard genome sequencing and annotation.</title>
        <authorList>
            <consortium name="The Broad Institute Genomics Platform"/>
            <consortium name="The Broad Institute Genome Sequencing Center for Infectious Disease"/>
            <person name="Wu L."/>
            <person name="Ma J."/>
        </authorList>
    </citation>
    <scope>NUCLEOTIDE SEQUENCE [LARGE SCALE GENOMIC DNA]</scope>
    <source>
        <strain evidence="2 3">JCM 15749</strain>
    </source>
</reference>
<comment type="caution">
    <text evidence="2">The sequence shown here is derived from an EMBL/GenBank/DDBJ whole genome shotgun (WGS) entry which is preliminary data.</text>
</comment>
<feature type="region of interest" description="Disordered" evidence="1">
    <location>
        <begin position="55"/>
        <end position="93"/>
    </location>
</feature>
<dbReference type="Proteomes" id="UP001501480">
    <property type="component" value="Unassembled WGS sequence"/>
</dbReference>
<sequence length="93" mass="8895">MVSLFVVVVGSTPSHVSAARAGVPSVGLPSAHVVAPEATMAPDDATAPVELAGLVPGERPDGPPAGTTLEGSPPPGAPAARSTGVEARGPPTA</sequence>
<proteinExistence type="predicted"/>
<dbReference type="EMBL" id="BAAAPY010000001">
    <property type="protein sequence ID" value="GAA2070203.1"/>
    <property type="molecule type" value="Genomic_DNA"/>
</dbReference>
<keyword evidence="3" id="KW-1185">Reference proteome</keyword>
<accession>A0ABN2VRH2</accession>